<sequence length="195" mass="22975">MSKEKSFHEKEITHEKIDFNSLEAHLSLLDRCLVDDEMEIWQTDEKCQKLVGKYRNQVKKTKDESIKWVKLISDALSIGEQEQKKVAHKEDIMQSFQRIHAKLNELKQMINSHFDQHVVDTQMIQFPIEASFLVPFSFAKNSRNQENKSNQDESEPTSPIKDDDGQVELDEKAFRKVLANRIRYNRTKIKELANR</sequence>
<evidence type="ECO:0000313" key="2">
    <source>
        <dbReference type="EMBL" id="CAG8456619.1"/>
    </source>
</evidence>
<organism evidence="2 3">
    <name type="scientific">Ambispora leptoticha</name>
    <dbReference type="NCBI Taxonomy" id="144679"/>
    <lineage>
        <taxon>Eukaryota</taxon>
        <taxon>Fungi</taxon>
        <taxon>Fungi incertae sedis</taxon>
        <taxon>Mucoromycota</taxon>
        <taxon>Glomeromycotina</taxon>
        <taxon>Glomeromycetes</taxon>
        <taxon>Archaeosporales</taxon>
        <taxon>Ambisporaceae</taxon>
        <taxon>Ambispora</taxon>
    </lineage>
</organism>
<reference evidence="2" key="1">
    <citation type="submission" date="2021-06" db="EMBL/GenBank/DDBJ databases">
        <authorList>
            <person name="Kallberg Y."/>
            <person name="Tangrot J."/>
            <person name="Rosling A."/>
        </authorList>
    </citation>
    <scope>NUCLEOTIDE SEQUENCE</scope>
    <source>
        <strain evidence="2">FL130A</strain>
    </source>
</reference>
<dbReference type="EMBL" id="CAJVPS010000135">
    <property type="protein sequence ID" value="CAG8456619.1"/>
    <property type="molecule type" value="Genomic_DNA"/>
</dbReference>
<accession>A0A9N8YXP5</accession>
<gene>
    <name evidence="2" type="ORF">ALEPTO_LOCUS1314</name>
</gene>
<evidence type="ECO:0000313" key="3">
    <source>
        <dbReference type="Proteomes" id="UP000789508"/>
    </source>
</evidence>
<comment type="caution">
    <text evidence="2">The sequence shown here is derived from an EMBL/GenBank/DDBJ whole genome shotgun (WGS) entry which is preliminary data.</text>
</comment>
<dbReference type="Proteomes" id="UP000789508">
    <property type="component" value="Unassembled WGS sequence"/>
</dbReference>
<dbReference type="AlphaFoldDB" id="A0A9N8YXP5"/>
<evidence type="ECO:0000256" key="1">
    <source>
        <dbReference type="SAM" id="MobiDB-lite"/>
    </source>
</evidence>
<name>A0A9N8YXP5_9GLOM</name>
<proteinExistence type="predicted"/>
<feature type="region of interest" description="Disordered" evidence="1">
    <location>
        <begin position="143"/>
        <end position="168"/>
    </location>
</feature>
<dbReference type="OrthoDB" id="10387662at2759"/>
<protein>
    <submittedName>
        <fullName evidence="2">6404_t:CDS:1</fullName>
    </submittedName>
</protein>
<keyword evidence="3" id="KW-1185">Reference proteome</keyword>